<evidence type="ECO:0000256" key="14">
    <source>
        <dbReference type="HAMAP-Rule" id="MF_00751"/>
    </source>
</evidence>
<sequence length="55" mass="6074">MPASKKKKETVPLVSMAGLIRYYEEEKEKIKVDPKIVVGVSIALTIAVIVATKIF</sequence>
<dbReference type="KEGG" id="scas:SACC_01730"/>
<evidence type="ECO:0000313" key="17">
    <source>
        <dbReference type="Proteomes" id="UP001319921"/>
    </source>
</evidence>
<dbReference type="RefSeq" id="WP_229571179.1">
    <property type="nucleotide sequence ID" value="NZ_AP025226.1"/>
</dbReference>
<comment type="similarity">
    <text evidence="2 14">Belongs to the SEC61-beta family.</text>
</comment>
<keyword evidence="8 14" id="KW-1133">Transmembrane helix</keyword>
<evidence type="ECO:0000256" key="8">
    <source>
        <dbReference type="ARBA" id="ARBA00022989"/>
    </source>
</evidence>
<dbReference type="InterPro" id="IPR016482">
    <property type="entry name" value="SecG/Sec61-beta/Sbh"/>
</dbReference>
<dbReference type="GO" id="GO:0015031">
    <property type="term" value="P:protein transport"/>
    <property type="evidence" value="ECO:0007669"/>
    <property type="project" value="UniProtKB-UniRule"/>
</dbReference>
<evidence type="ECO:0000256" key="11">
    <source>
        <dbReference type="ARBA" id="ARBA00025485"/>
    </source>
</evidence>
<keyword evidence="5 14" id="KW-1003">Cell membrane</keyword>
<dbReference type="EMBL" id="AP025226">
    <property type="protein sequence ID" value="BDB97156.1"/>
    <property type="molecule type" value="Genomic_DNA"/>
</dbReference>
<evidence type="ECO:0000256" key="2">
    <source>
        <dbReference type="ARBA" id="ARBA00006103"/>
    </source>
</evidence>
<organism evidence="16 17">
    <name type="scientific">Saccharolobus caldissimus</name>
    <dbReference type="NCBI Taxonomy" id="1702097"/>
    <lineage>
        <taxon>Archaea</taxon>
        <taxon>Thermoproteota</taxon>
        <taxon>Thermoprotei</taxon>
        <taxon>Sulfolobales</taxon>
        <taxon>Sulfolobaceae</taxon>
        <taxon>Saccharolobus</taxon>
    </lineage>
</organism>
<dbReference type="InterPro" id="IPR023531">
    <property type="entry name" value="Preprot_translocase_SecG"/>
</dbReference>
<evidence type="ECO:0000256" key="1">
    <source>
        <dbReference type="ARBA" id="ARBA00004162"/>
    </source>
</evidence>
<evidence type="ECO:0000256" key="10">
    <source>
        <dbReference type="ARBA" id="ARBA00023136"/>
    </source>
</evidence>
<comment type="subcellular location">
    <subcellularLocation>
        <location evidence="1 14">Cell membrane</location>
        <topology evidence="1 14">Single-pass membrane protein</topology>
    </subcellularLocation>
</comment>
<keyword evidence="17" id="KW-1185">Reference proteome</keyword>
<comment type="subunit">
    <text evidence="12 14">Component of the protein translocase complex. Heterotrimer consisting of alpha (SecY), beta (SecG) and gamma (SecE) subunits. Can form oligomers of the heterotrimer.</text>
</comment>
<evidence type="ECO:0000256" key="12">
    <source>
        <dbReference type="ARBA" id="ARBA00025929"/>
    </source>
</evidence>
<dbReference type="GO" id="GO:0005886">
    <property type="term" value="C:plasma membrane"/>
    <property type="evidence" value="ECO:0007669"/>
    <property type="project" value="UniProtKB-SubCell"/>
</dbReference>
<evidence type="ECO:0000256" key="9">
    <source>
        <dbReference type="ARBA" id="ARBA00023010"/>
    </source>
</evidence>
<dbReference type="AlphaFoldDB" id="A0AAQ4CMX5"/>
<dbReference type="HAMAP" id="MF_00751">
    <property type="entry name" value="SecG"/>
    <property type="match status" value="1"/>
</dbReference>
<keyword evidence="4 14" id="KW-0813">Transport</keyword>
<keyword evidence="7 14" id="KW-0653">Protein transport</keyword>
<dbReference type="Pfam" id="PF03911">
    <property type="entry name" value="Sec61_beta"/>
    <property type="match status" value="1"/>
</dbReference>
<feature type="transmembrane region" description="Helical" evidence="15">
    <location>
        <begin position="36"/>
        <end position="54"/>
    </location>
</feature>
<evidence type="ECO:0000256" key="5">
    <source>
        <dbReference type="ARBA" id="ARBA00022475"/>
    </source>
</evidence>
<keyword evidence="10 14" id="KW-0472">Membrane</keyword>
<evidence type="ECO:0000256" key="13">
    <source>
        <dbReference type="ARBA" id="ARBA00031868"/>
    </source>
</evidence>
<evidence type="ECO:0000256" key="6">
    <source>
        <dbReference type="ARBA" id="ARBA00022692"/>
    </source>
</evidence>
<evidence type="ECO:0000256" key="3">
    <source>
        <dbReference type="ARBA" id="ARBA00014522"/>
    </source>
</evidence>
<comment type="function">
    <text evidence="11 14">Involved in protein export. The function of the beta subunit is unknown, but it may be involved in stabilization of the trimeric complex.</text>
</comment>
<name>A0AAQ4CMX5_9CREN</name>
<reference evidence="16 17" key="1">
    <citation type="journal article" date="2022" name="Microbiol. Resour. Announc.">
        <title>Complete Genome Sequence of the Hyperthermophilic and Acidophilic Archaeon Saccharolobus caldissimus Strain HS-3T.</title>
        <authorList>
            <person name="Sakai H.D."/>
            <person name="Kurosawa N."/>
        </authorList>
    </citation>
    <scope>NUCLEOTIDE SEQUENCE [LARGE SCALE GENOMIC DNA]</scope>
    <source>
        <strain evidence="16 17">JCM32116</strain>
    </source>
</reference>
<gene>
    <name evidence="14" type="primary">secG</name>
    <name evidence="16" type="ORF">SACC_01730</name>
</gene>
<keyword evidence="6 14" id="KW-0812">Transmembrane</keyword>
<feature type="topological domain" description="Cytoplasmic" evidence="14">
    <location>
        <begin position="1"/>
        <end position="33"/>
    </location>
</feature>
<protein>
    <recommendedName>
        <fullName evidence="3 14">Preprotein translocase subunit SecG</fullName>
    </recommendedName>
    <alternativeName>
        <fullName evidence="13 14">Protein transport protein Sec61 subunit beta homolog</fullName>
    </alternativeName>
</protein>
<proteinExistence type="inferred from homology"/>
<evidence type="ECO:0000313" key="16">
    <source>
        <dbReference type="EMBL" id="BDB97156.1"/>
    </source>
</evidence>
<dbReference type="NCBIfam" id="NF002318">
    <property type="entry name" value="PRK01253.1"/>
    <property type="match status" value="1"/>
</dbReference>
<evidence type="ECO:0000256" key="15">
    <source>
        <dbReference type="SAM" id="Phobius"/>
    </source>
</evidence>
<dbReference type="Proteomes" id="UP001319921">
    <property type="component" value="Chromosome"/>
</dbReference>
<evidence type="ECO:0000256" key="4">
    <source>
        <dbReference type="ARBA" id="ARBA00022448"/>
    </source>
</evidence>
<evidence type="ECO:0000256" key="7">
    <source>
        <dbReference type="ARBA" id="ARBA00022927"/>
    </source>
</evidence>
<accession>A0AAQ4CMX5</accession>
<keyword evidence="9 14" id="KW-0811">Translocation</keyword>
<dbReference type="GeneID" id="68864894"/>